<dbReference type="InterPro" id="IPR036291">
    <property type="entry name" value="NAD(P)-bd_dom_sf"/>
</dbReference>
<dbReference type="RefSeq" id="WP_227590396.1">
    <property type="nucleotide sequence ID" value="NZ_CP006842.1"/>
</dbReference>
<feature type="domain" description="Glucose dehydrogenase C-terminal" evidence="7">
    <location>
        <begin position="151"/>
        <end position="351"/>
    </location>
</feature>
<dbReference type="GO" id="GO:0016491">
    <property type="term" value="F:oxidoreductase activity"/>
    <property type="evidence" value="ECO:0007669"/>
    <property type="project" value="UniProtKB-KW"/>
</dbReference>
<dbReference type="SUPFAM" id="SSF50129">
    <property type="entry name" value="GroES-like"/>
    <property type="match status" value="1"/>
</dbReference>
<evidence type="ECO:0000256" key="1">
    <source>
        <dbReference type="ARBA" id="ARBA00001947"/>
    </source>
</evidence>
<dbReference type="eggNOG" id="COG1063">
    <property type="taxonomic scope" value="Bacteria"/>
</dbReference>
<evidence type="ECO:0000256" key="4">
    <source>
        <dbReference type="ARBA" id="ARBA00022833"/>
    </source>
</evidence>
<keyword evidence="5" id="KW-0560">Oxidoreductase</keyword>
<dbReference type="GO" id="GO:0046872">
    <property type="term" value="F:metal ion binding"/>
    <property type="evidence" value="ECO:0007669"/>
    <property type="project" value="UniProtKB-KW"/>
</dbReference>
<evidence type="ECO:0000256" key="3">
    <source>
        <dbReference type="ARBA" id="ARBA00022723"/>
    </source>
</evidence>
<dbReference type="KEGG" id="cgy:CGLY_05435"/>
<keyword evidence="4" id="KW-0862">Zinc</keyword>
<reference evidence="8 9" key="1">
    <citation type="journal article" date="2015" name="Int. J. Syst. Evol. Microbiol.">
        <title>Revisiting Corynebacterium glyciniphilum (ex Kubota et al., 1972) sp. nov., nom. rev., isolated from putrefied banana.</title>
        <authorList>
            <person name="Al-Dilaimi A."/>
            <person name="Bednarz H."/>
            <person name="Lomker A."/>
            <person name="Niehaus K."/>
            <person name="Kalinowski J."/>
            <person name="Ruckert C."/>
        </authorList>
    </citation>
    <scope>NUCLEOTIDE SEQUENCE [LARGE SCALE GENOMIC DNA]</scope>
    <source>
        <strain evidence="8">AJ 3170</strain>
    </source>
</reference>
<proteinExistence type="inferred from homology"/>
<dbReference type="HOGENOM" id="CLU_026673_1_0_11"/>
<dbReference type="CDD" id="cd08230">
    <property type="entry name" value="glucose_DH"/>
    <property type="match status" value="1"/>
</dbReference>
<keyword evidence="9" id="KW-1185">Reference proteome</keyword>
<dbReference type="Pfam" id="PF16912">
    <property type="entry name" value="Glu_dehyd_C"/>
    <property type="match status" value="1"/>
</dbReference>
<evidence type="ECO:0000313" key="8">
    <source>
        <dbReference type="EMBL" id="AHW63535.1"/>
    </source>
</evidence>
<gene>
    <name evidence="8" type="ORF">CGLY_05435</name>
</gene>
<comment type="cofactor">
    <cofactor evidence="1">
        <name>Zn(2+)</name>
        <dbReference type="ChEBI" id="CHEBI:29105"/>
    </cofactor>
</comment>
<evidence type="ECO:0000259" key="7">
    <source>
        <dbReference type="Pfam" id="PF16912"/>
    </source>
</evidence>
<protein>
    <submittedName>
        <fullName evidence="8">Alcohol dehydrogenase GroES domain-containing protein</fullName>
    </submittedName>
</protein>
<dbReference type="STRING" id="1404245.CGLY_05435"/>
<evidence type="ECO:0000256" key="5">
    <source>
        <dbReference type="ARBA" id="ARBA00023002"/>
    </source>
</evidence>
<dbReference type="SUPFAM" id="SSF51735">
    <property type="entry name" value="NAD(P)-binding Rossmann-fold domains"/>
    <property type="match status" value="1"/>
</dbReference>
<dbReference type="EMBL" id="CP006842">
    <property type="protein sequence ID" value="AHW63535.1"/>
    <property type="molecule type" value="Genomic_DNA"/>
</dbReference>
<dbReference type="Proteomes" id="UP000023703">
    <property type="component" value="Chromosome"/>
</dbReference>
<evidence type="ECO:0000259" key="6">
    <source>
        <dbReference type="Pfam" id="PF08240"/>
    </source>
</evidence>
<dbReference type="Gene3D" id="3.90.180.10">
    <property type="entry name" value="Medium-chain alcohol dehydrogenases, catalytic domain"/>
    <property type="match status" value="1"/>
</dbReference>
<dbReference type="InterPro" id="IPR013154">
    <property type="entry name" value="ADH-like_N"/>
</dbReference>
<dbReference type="Gene3D" id="3.40.50.720">
    <property type="entry name" value="NAD(P)-binding Rossmann-like Domain"/>
    <property type="match status" value="1"/>
</dbReference>
<name>X5E7W7_9CORY</name>
<sequence>MTDTIRAITVEPGQADSLSVEEFNAPVPGDDELLVRGLALGVCGTDHDLNSGGYGWAPDGHKRLIIGHESLGEVVSAPEGSGFEAGDHVVGVVRRPDPEPCGACARGEFDMCRNGKYRERGIKEIDGFGAEQWVVHKDFVVKVDDALGVAGALLEPTSVVAKAWDQVDRLGNRAWFEPSSVVVTGAGPVGLLAALIGKQRGLDVHVVDRVTEGVKPTLVAELGAEYHTGEFRDILDSVDPDIVIETTGAGPLVGAALTHEHPYPVICLLGIREGDKMEVDIAAAGKRMVLNNTAVVGSVNANVDHWRTAAEVLGKADHDWLSSLITRTVPLSRFAEAFEHQDDDIKVLIDLQS</sequence>
<dbReference type="PANTHER" id="PTHR43161">
    <property type="entry name" value="SORBITOL DEHYDROGENASE"/>
    <property type="match status" value="1"/>
</dbReference>
<dbReference type="InterPro" id="IPR031640">
    <property type="entry name" value="Glu_dehyd_C"/>
</dbReference>
<comment type="similarity">
    <text evidence="2">Belongs to the zinc-containing alcohol dehydrogenase family.</text>
</comment>
<dbReference type="PANTHER" id="PTHR43161:SF9">
    <property type="entry name" value="SORBITOL DEHYDROGENASE"/>
    <property type="match status" value="1"/>
</dbReference>
<accession>X5E7W7</accession>
<feature type="domain" description="Alcohol dehydrogenase-like N-terminal" evidence="6">
    <location>
        <begin position="29"/>
        <end position="145"/>
    </location>
</feature>
<evidence type="ECO:0000313" key="9">
    <source>
        <dbReference type="Proteomes" id="UP000023703"/>
    </source>
</evidence>
<keyword evidence="3" id="KW-0479">Metal-binding</keyword>
<dbReference type="AlphaFoldDB" id="X5E7W7"/>
<organism evidence="8 9">
    <name type="scientific">Corynebacterium glyciniphilum AJ 3170</name>
    <dbReference type="NCBI Taxonomy" id="1404245"/>
    <lineage>
        <taxon>Bacteria</taxon>
        <taxon>Bacillati</taxon>
        <taxon>Actinomycetota</taxon>
        <taxon>Actinomycetes</taxon>
        <taxon>Mycobacteriales</taxon>
        <taxon>Corynebacteriaceae</taxon>
        <taxon>Corynebacterium</taxon>
    </lineage>
</organism>
<evidence type="ECO:0000256" key="2">
    <source>
        <dbReference type="ARBA" id="ARBA00008072"/>
    </source>
</evidence>
<dbReference type="Pfam" id="PF08240">
    <property type="entry name" value="ADH_N"/>
    <property type="match status" value="1"/>
</dbReference>
<dbReference type="InterPro" id="IPR011032">
    <property type="entry name" value="GroES-like_sf"/>
</dbReference>